<evidence type="ECO:0000256" key="2">
    <source>
        <dbReference type="SAM" id="MobiDB-lite"/>
    </source>
</evidence>
<gene>
    <name evidence="3" type="primary">rpiB</name>
    <name evidence="3" type="ORF">Pla133_01110</name>
</gene>
<protein>
    <submittedName>
        <fullName evidence="3">Ribose-5-phosphate isomerase B</fullName>
        <ecNumber evidence="3">5.3.1.6</ecNumber>
    </submittedName>
</protein>
<feature type="region of interest" description="Disordered" evidence="2">
    <location>
        <begin position="27"/>
        <end position="71"/>
    </location>
</feature>
<dbReference type="Pfam" id="PF02502">
    <property type="entry name" value="LacAB_rpiB"/>
    <property type="match status" value="1"/>
</dbReference>
<dbReference type="EC" id="5.3.1.6" evidence="3"/>
<dbReference type="SUPFAM" id="SSF89623">
    <property type="entry name" value="Ribose/Galactose isomerase RpiB/AlsB"/>
    <property type="match status" value="1"/>
</dbReference>
<evidence type="ECO:0000313" key="3">
    <source>
        <dbReference type="EMBL" id="QDU65048.1"/>
    </source>
</evidence>
<dbReference type="Proteomes" id="UP000316921">
    <property type="component" value="Chromosome"/>
</dbReference>
<comment type="similarity">
    <text evidence="1">Belongs to the LacAB/RpiB family.</text>
</comment>
<dbReference type="GO" id="GO:0009052">
    <property type="term" value="P:pentose-phosphate shunt, non-oxidative branch"/>
    <property type="evidence" value="ECO:0007669"/>
    <property type="project" value="TreeGrafter"/>
</dbReference>
<dbReference type="InterPro" id="IPR036569">
    <property type="entry name" value="RpiB_LacA_LacB_sf"/>
</dbReference>
<dbReference type="NCBIfam" id="TIGR00689">
    <property type="entry name" value="rpiB_lacA_lacB"/>
    <property type="match status" value="1"/>
</dbReference>
<dbReference type="RefSeq" id="WP_145061301.1">
    <property type="nucleotide sequence ID" value="NZ_CP036287.1"/>
</dbReference>
<proteinExistence type="inferred from homology"/>
<dbReference type="GO" id="GO:0004751">
    <property type="term" value="F:ribose-5-phosphate isomerase activity"/>
    <property type="evidence" value="ECO:0007669"/>
    <property type="project" value="UniProtKB-EC"/>
</dbReference>
<organism evidence="3 4">
    <name type="scientific">Engelhardtia mirabilis</name>
    <dbReference type="NCBI Taxonomy" id="2528011"/>
    <lineage>
        <taxon>Bacteria</taxon>
        <taxon>Pseudomonadati</taxon>
        <taxon>Planctomycetota</taxon>
        <taxon>Planctomycetia</taxon>
        <taxon>Planctomycetia incertae sedis</taxon>
        <taxon>Engelhardtia</taxon>
    </lineage>
</organism>
<dbReference type="EMBL" id="CP036287">
    <property type="protein sequence ID" value="QDU65048.1"/>
    <property type="molecule type" value="Genomic_DNA"/>
</dbReference>
<evidence type="ECO:0000256" key="1">
    <source>
        <dbReference type="ARBA" id="ARBA00008754"/>
    </source>
</evidence>
<dbReference type="Gene3D" id="3.40.1400.10">
    <property type="entry name" value="Sugar-phosphate isomerase, RpiB/LacA/LacB"/>
    <property type="match status" value="1"/>
</dbReference>
<dbReference type="GO" id="GO:0019316">
    <property type="term" value="P:D-allose catabolic process"/>
    <property type="evidence" value="ECO:0007669"/>
    <property type="project" value="TreeGrafter"/>
</dbReference>
<dbReference type="NCBIfam" id="NF004051">
    <property type="entry name" value="PRK05571.1"/>
    <property type="match status" value="1"/>
</dbReference>
<accession>A0A518BDI6</accession>
<name>A0A518BDI6_9BACT</name>
<evidence type="ECO:0000313" key="4">
    <source>
        <dbReference type="Proteomes" id="UP000316921"/>
    </source>
</evidence>
<dbReference type="KEGG" id="pbap:Pla133_01110"/>
<keyword evidence="3" id="KW-0413">Isomerase</keyword>
<keyword evidence="4" id="KW-1185">Reference proteome</keyword>
<dbReference type="AlphaFoldDB" id="A0A518BDI6"/>
<sequence>MSAPRPDPLERALPEIAARVARRLLAGGGDGQRLGGIHVTGGAVPRPGSRGAATPGPAGAGPGSDPGPAAGRSRAVVTVECLAGVADGGRFAVPIDALVTALARDEARRRSIELTSTGGGGALRVALGSDHGGFELKGLLAAQLTEQGHRVHDLGTHDEQPVDYPDFAVAVAREVAEGRADVGLCVDGAGIGSAMAANKVPGVRAANCNSVALARNAREHNYANVLTLGGRMVETAAALEIVRAFLGTPFGAQRHGLRVAKIDALDGSAPRRAPISSH</sequence>
<dbReference type="PANTHER" id="PTHR30345">
    <property type="entry name" value="RIBOSE-5-PHOSPHATE ISOMERASE B"/>
    <property type="match status" value="1"/>
</dbReference>
<reference evidence="3 4" key="1">
    <citation type="submission" date="2019-02" db="EMBL/GenBank/DDBJ databases">
        <title>Deep-cultivation of Planctomycetes and their phenomic and genomic characterization uncovers novel biology.</title>
        <authorList>
            <person name="Wiegand S."/>
            <person name="Jogler M."/>
            <person name="Boedeker C."/>
            <person name="Pinto D."/>
            <person name="Vollmers J."/>
            <person name="Rivas-Marin E."/>
            <person name="Kohn T."/>
            <person name="Peeters S.H."/>
            <person name="Heuer A."/>
            <person name="Rast P."/>
            <person name="Oberbeckmann S."/>
            <person name="Bunk B."/>
            <person name="Jeske O."/>
            <person name="Meyerdierks A."/>
            <person name="Storesund J.E."/>
            <person name="Kallscheuer N."/>
            <person name="Luecker S."/>
            <person name="Lage O.M."/>
            <person name="Pohl T."/>
            <person name="Merkel B.J."/>
            <person name="Hornburger P."/>
            <person name="Mueller R.-W."/>
            <person name="Bruemmer F."/>
            <person name="Labrenz M."/>
            <person name="Spormann A.M."/>
            <person name="Op den Camp H."/>
            <person name="Overmann J."/>
            <person name="Amann R."/>
            <person name="Jetten M.S.M."/>
            <person name="Mascher T."/>
            <person name="Medema M.H."/>
            <person name="Devos D.P."/>
            <person name="Kaster A.-K."/>
            <person name="Ovreas L."/>
            <person name="Rohde M."/>
            <person name="Galperin M.Y."/>
            <person name="Jogler C."/>
        </authorList>
    </citation>
    <scope>NUCLEOTIDE SEQUENCE [LARGE SCALE GENOMIC DNA]</scope>
    <source>
        <strain evidence="3 4">Pla133</strain>
    </source>
</reference>
<feature type="compositionally biased region" description="Low complexity" evidence="2">
    <location>
        <begin position="45"/>
        <end position="57"/>
    </location>
</feature>
<dbReference type="PANTHER" id="PTHR30345:SF0">
    <property type="entry name" value="DNA DAMAGE-REPAIR_TOLERATION PROTEIN DRT102"/>
    <property type="match status" value="1"/>
</dbReference>
<dbReference type="InterPro" id="IPR003500">
    <property type="entry name" value="RpiB_LacA_LacB"/>
</dbReference>